<protein>
    <submittedName>
        <fullName evidence="2">Hypothetical_protein</fullName>
    </submittedName>
</protein>
<evidence type="ECO:0000313" key="1">
    <source>
        <dbReference type="EMBL" id="CAI9957633.1"/>
    </source>
</evidence>
<name>A0AA86QP79_9EUKA</name>
<dbReference type="EMBL" id="CATOUU010000889">
    <property type="protein sequence ID" value="CAI9957633.1"/>
    <property type="molecule type" value="Genomic_DNA"/>
</dbReference>
<gene>
    <name evidence="2" type="ORF">HINF_LOCUS19337</name>
    <name evidence="1" type="ORF">HINF_LOCUS45278</name>
</gene>
<reference evidence="2 3" key="2">
    <citation type="submission" date="2024-07" db="EMBL/GenBank/DDBJ databases">
        <authorList>
            <person name="Akdeniz Z."/>
        </authorList>
    </citation>
    <scope>NUCLEOTIDE SEQUENCE [LARGE SCALE GENOMIC DNA]</scope>
</reference>
<evidence type="ECO:0000313" key="2">
    <source>
        <dbReference type="EMBL" id="CAL6005364.1"/>
    </source>
</evidence>
<organism evidence="1">
    <name type="scientific">Hexamita inflata</name>
    <dbReference type="NCBI Taxonomy" id="28002"/>
    <lineage>
        <taxon>Eukaryota</taxon>
        <taxon>Metamonada</taxon>
        <taxon>Diplomonadida</taxon>
        <taxon>Hexamitidae</taxon>
        <taxon>Hexamitinae</taxon>
        <taxon>Hexamita</taxon>
    </lineage>
</organism>
<reference evidence="1" key="1">
    <citation type="submission" date="2023-06" db="EMBL/GenBank/DDBJ databases">
        <authorList>
            <person name="Kurt Z."/>
        </authorList>
    </citation>
    <scope>NUCLEOTIDE SEQUENCE</scope>
</reference>
<accession>A0AA86QP79</accession>
<comment type="caution">
    <text evidence="1">The sequence shown here is derived from an EMBL/GenBank/DDBJ whole genome shotgun (WGS) entry which is preliminary data.</text>
</comment>
<proteinExistence type="predicted"/>
<dbReference type="AlphaFoldDB" id="A0AA86QP79"/>
<evidence type="ECO:0000313" key="3">
    <source>
        <dbReference type="Proteomes" id="UP001642409"/>
    </source>
</evidence>
<dbReference type="EMBL" id="CAXDID020000050">
    <property type="protein sequence ID" value="CAL6005364.1"/>
    <property type="molecule type" value="Genomic_DNA"/>
</dbReference>
<sequence>MNPTLRNYLNVSVIEAEKRLSQLLFKNPTDIHQHVKNHTMIKITAAKLVHCFFRQQNKQTIVSLKNNCNRACGQPIALSQASLLKNWPQYTGKFKYIAGTLDEPIIEIIAKDQIKQILAGKKLFFVVFKGEHSFDTQNPCDPCKIKLLKRFCSQEIDNQIQYYCSVLENQQFEW</sequence>
<keyword evidence="3" id="KW-1185">Reference proteome</keyword>
<dbReference type="Proteomes" id="UP001642409">
    <property type="component" value="Unassembled WGS sequence"/>
</dbReference>